<evidence type="ECO:0000256" key="5">
    <source>
        <dbReference type="ARBA" id="ARBA00022989"/>
    </source>
</evidence>
<accession>A0A916RKP2</accession>
<reference evidence="9" key="1">
    <citation type="journal article" date="2014" name="Int. J. Syst. Evol. Microbiol.">
        <title>Complete genome sequence of Corynebacterium casei LMG S-19264T (=DSM 44701T), isolated from a smear-ripened cheese.</title>
        <authorList>
            <consortium name="US DOE Joint Genome Institute (JGI-PGF)"/>
            <person name="Walter F."/>
            <person name="Albersmeier A."/>
            <person name="Kalinowski J."/>
            <person name="Ruckert C."/>
        </authorList>
    </citation>
    <scope>NUCLEOTIDE SEQUENCE</scope>
    <source>
        <strain evidence="9">CGMCC 1.12408</strain>
    </source>
</reference>
<reference evidence="9" key="2">
    <citation type="submission" date="2020-09" db="EMBL/GenBank/DDBJ databases">
        <authorList>
            <person name="Sun Q."/>
            <person name="Zhou Y."/>
        </authorList>
    </citation>
    <scope>NUCLEOTIDE SEQUENCE</scope>
    <source>
        <strain evidence="9">CGMCC 1.12408</strain>
    </source>
</reference>
<dbReference type="GO" id="GO:0006508">
    <property type="term" value="P:proteolysis"/>
    <property type="evidence" value="ECO:0007669"/>
    <property type="project" value="InterPro"/>
</dbReference>
<comment type="cofactor">
    <cofactor evidence="1">
        <name>Zn(2+)</name>
        <dbReference type="ChEBI" id="CHEBI:29105"/>
    </cofactor>
</comment>
<dbReference type="AlphaFoldDB" id="A0A916RKP2"/>
<evidence type="ECO:0000256" key="3">
    <source>
        <dbReference type="ARBA" id="ARBA00007931"/>
    </source>
</evidence>
<dbReference type="Pfam" id="PF02163">
    <property type="entry name" value="Peptidase_M50"/>
    <property type="match status" value="1"/>
</dbReference>
<dbReference type="InterPro" id="IPR008915">
    <property type="entry name" value="Peptidase_M50"/>
</dbReference>
<feature type="transmembrane region" description="Helical" evidence="7">
    <location>
        <begin position="111"/>
        <end position="129"/>
    </location>
</feature>
<comment type="subcellular location">
    <subcellularLocation>
        <location evidence="2">Membrane</location>
        <topology evidence="2">Multi-pass membrane protein</topology>
    </subcellularLocation>
</comment>
<name>A0A916RKP2_9BACI</name>
<evidence type="ECO:0000256" key="4">
    <source>
        <dbReference type="ARBA" id="ARBA00022692"/>
    </source>
</evidence>
<sequence>MNTFILFVYLLFVVAPLSNLVHELGHLIGAKLAKADSITLLHGRGRTVQQFSFKNINIQFGWLFFTTGLTKSNREQAYHPNEKIYISFMGPFFNGIIVFIFYFLYQLLPNAYISLVVLYNSWLFIMNIIPFKIGKQRSDGYIIIREIFRKMYTSR</sequence>
<feature type="transmembrane region" description="Helical" evidence="7">
    <location>
        <begin position="84"/>
        <end position="105"/>
    </location>
</feature>
<evidence type="ECO:0000256" key="1">
    <source>
        <dbReference type="ARBA" id="ARBA00001947"/>
    </source>
</evidence>
<organism evidence="9 10">
    <name type="scientific">Ornithinibacillus halotolerans</name>
    <dbReference type="NCBI Taxonomy" id="1274357"/>
    <lineage>
        <taxon>Bacteria</taxon>
        <taxon>Bacillati</taxon>
        <taxon>Bacillota</taxon>
        <taxon>Bacilli</taxon>
        <taxon>Bacillales</taxon>
        <taxon>Bacillaceae</taxon>
        <taxon>Ornithinibacillus</taxon>
    </lineage>
</organism>
<dbReference type="RefSeq" id="WP_188382734.1">
    <property type="nucleotide sequence ID" value="NZ_BMEY01000001.1"/>
</dbReference>
<keyword evidence="5 7" id="KW-1133">Transmembrane helix</keyword>
<dbReference type="EMBL" id="BMEY01000001">
    <property type="protein sequence ID" value="GGA60925.1"/>
    <property type="molecule type" value="Genomic_DNA"/>
</dbReference>
<keyword evidence="6 7" id="KW-0472">Membrane</keyword>
<evidence type="ECO:0000256" key="2">
    <source>
        <dbReference type="ARBA" id="ARBA00004141"/>
    </source>
</evidence>
<keyword evidence="10" id="KW-1185">Reference proteome</keyword>
<proteinExistence type="inferred from homology"/>
<dbReference type="Proteomes" id="UP000613512">
    <property type="component" value="Unassembled WGS sequence"/>
</dbReference>
<keyword evidence="4 7" id="KW-0812">Transmembrane</keyword>
<feature type="domain" description="Peptidase M50" evidence="8">
    <location>
        <begin position="18"/>
        <end position="106"/>
    </location>
</feature>
<comment type="caution">
    <text evidence="9">The sequence shown here is derived from an EMBL/GenBank/DDBJ whole genome shotgun (WGS) entry which is preliminary data.</text>
</comment>
<evidence type="ECO:0000256" key="6">
    <source>
        <dbReference type="ARBA" id="ARBA00023136"/>
    </source>
</evidence>
<evidence type="ECO:0000259" key="8">
    <source>
        <dbReference type="Pfam" id="PF02163"/>
    </source>
</evidence>
<comment type="similarity">
    <text evidence="3">Belongs to the peptidase M50B family.</text>
</comment>
<evidence type="ECO:0000313" key="10">
    <source>
        <dbReference type="Proteomes" id="UP000613512"/>
    </source>
</evidence>
<protein>
    <recommendedName>
        <fullName evidence="8">Peptidase M50 domain-containing protein</fullName>
    </recommendedName>
</protein>
<dbReference type="GO" id="GO:0016020">
    <property type="term" value="C:membrane"/>
    <property type="evidence" value="ECO:0007669"/>
    <property type="project" value="UniProtKB-SubCell"/>
</dbReference>
<evidence type="ECO:0000256" key="7">
    <source>
        <dbReference type="SAM" id="Phobius"/>
    </source>
</evidence>
<gene>
    <name evidence="9" type="ORF">GCM10008025_01170</name>
</gene>
<evidence type="ECO:0000313" key="9">
    <source>
        <dbReference type="EMBL" id="GGA60925.1"/>
    </source>
</evidence>